<dbReference type="Proteomes" id="UP000887116">
    <property type="component" value="Unassembled WGS sequence"/>
</dbReference>
<dbReference type="EMBL" id="BMAO01016295">
    <property type="protein sequence ID" value="GFR07515.1"/>
    <property type="molecule type" value="Genomic_DNA"/>
</dbReference>
<keyword evidence="2 4" id="KW-0342">GTP-binding</keyword>
<dbReference type="GO" id="GO:0031683">
    <property type="term" value="F:G-protein beta/gamma-subunit complex binding"/>
    <property type="evidence" value="ECO:0007669"/>
    <property type="project" value="InterPro"/>
</dbReference>
<dbReference type="InterPro" id="IPR001019">
    <property type="entry name" value="Gprotein_alpha_su"/>
</dbReference>
<dbReference type="OrthoDB" id="5817230at2759"/>
<feature type="non-terminal residue" evidence="6">
    <location>
        <position position="1"/>
    </location>
</feature>
<dbReference type="GO" id="GO:0005525">
    <property type="term" value="F:GTP binding"/>
    <property type="evidence" value="ECO:0007669"/>
    <property type="project" value="UniProtKB-KW"/>
</dbReference>
<evidence type="ECO:0000313" key="7">
    <source>
        <dbReference type="Proteomes" id="UP000887116"/>
    </source>
</evidence>
<keyword evidence="1 4" id="KW-0547">Nucleotide-binding</keyword>
<dbReference type="Gene3D" id="3.40.50.300">
    <property type="entry name" value="P-loop containing nucleotide triphosphate hydrolases"/>
    <property type="match status" value="1"/>
</dbReference>
<evidence type="ECO:0000256" key="5">
    <source>
        <dbReference type="PIRSR" id="PIRSR601019-2"/>
    </source>
</evidence>
<evidence type="ECO:0000313" key="6">
    <source>
        <dbReference type="EMBL" id="GFR07515.1"/>
    </source>
</evidence>
<reference evidence="6" key="1">
    <citation type="submission" date="2020-07" db="EMBL/GenBank/DDBJ databases">
        <title>Multicomponent nature underlies the extraordinary mechanical properties of spider dragline silk.</title>
        <authorList>
            <person name="Kono N."/>
            <person name="Nakamura H."/>
            <person name="Mori M."/>
            <person name="Yoshida Y."/>
            <person name="Ohtoshi R."/>
            <person name="Malay A.D."/>
            <person name="Moran D.A.P."/>
            <person name="Tomita M."/>
            <person name="Numata K."/>
            <person name="Arakawa K."/>
        </authorList>
    </citation>
    <scope>NUCLEOTIDE SEQUENCE</scope>
</reference>
<evidence type="ECO:0000256" key="3">
    <source>
        <dbReference type="ARBA" id="ARBA00023224"/>
    </source>
</evidence>
<dbReference type="GO" id="GO:0003924">
    <property type="term" value="F:GTPase activity"/>
    <property type="evidence" value="ECO:0007669"/>
    <property type="project" value="InterPro"/>
</dbReference>
<evidence type="ECO:0000256" key="1">
    <source>
        <dbReference type="ARBA" id="ARBA00022741"/>
    </source>
</evidence>
<dbReference type="InterPro" id="IPR027417">
    <property type="entry name" value="P-loop_NTPase"/>
</dbReference>
<protein>
    <submittedName>
        <fullName evidence="6">Guanine nucleotide-binding protein G(S) subunit alpha</fullName>
    </submittedName>
</protein>
<dbReference type="GO" id="GO:0005834">
    <property type="term" value="C:heterotrimeric G-protein complex"/>
    <property type="evidence" value="ECO:0007669"/>
    <property type="project" value="TreeGrafter"/>
</dbReference>
<dbReference type="GO" id="GO:0001664">
    <property type="term" value="F:G protein-coupled receptor binding"/>
    <property type="evidence" value="ECO:0007669"/>
    <property type="project" value="TreeGrafter"/>
</dbReference>
<feature type="binding site" evidence="5">
    <location>
        <position position="45"/>
    </location>
    <ligand>
        <name>Mg(2+)</name>
        <dbReference type="ChEBI" id="CHEBI:18420"/>
    </ligand>
</feature>
<comment type="caution">
    <text evidence="6">The sequence shown here is derived from an EMBL/GenBank/DDBJ whole genome shotgun (WGS) entry which is preliminary data.</text>
</comment>
<dbReference type="GO" id="GO:0007191">
    <property type="term" value="P:adenylate cyclase-activating dopamine receptor signaling pathway"/>
    <property type="evidence" value="ECO:0007669"/>
    <property type="project" value="TreeGrafter"/>
</dbReference>
<dbReference type="GO" id="GO:0046872">
    <property type="term" value="F:metal ion binding"/>
    <property type="evidence" value="ECO:0007669"/>
    <property type="project" value="UniProtKB-KW"/>
</dbReference>
<accession>A0A8X6IME8</accession>
<evidence type="ECO:0000256" key="2">
    <source>
        <dbReference type="ARBA" id="ARBA00023134"/>
    </source>
</evidence>
<evidence type="ECO:0000256" key="4">
    <source>
        <dbReference type="PIRSR" id="PIRSR601019-1"/>
    </source>
</evidence>
<keyword evidence="7" id="KW-1185">Reference proteome</keyword>
<dbReference type="GO" id="GO:0005737">
    <property type="term" value="C:cytoplasm"/>
    <property type="evidence" value="ECO:0007669"/>
    <property type="project" value="TreeGrafter"/>
</dbReference>
<keyword evidence="5" id="KW-0460">Magnesium</keyword>
<proteinExistence type="predicted"/>
<organism evidence="6 7">
    <name type="scientific">Trichonephila clavata</name>
    <name type="common">Joro spider</name>
    <name type="synonym">Nephila clavata</name>
    <dbReference type="NCBI Taxonomy" id="2740835"/>
    <lineage>
        <taxon>Eukaryota</taxon>
        <taxon>Metazoa</taxon>
        <taxon>Ecdysozoa</taxon>
        <taxon>Arthropoda</taxon>
        <taxon>Chelicerata</taxon>
        <taxon>Arachnida</taxon>
        <taxon>Araneae</taxon>
        <taxon>Araneomorphae</taxon>
        <taxon>Entelegynae</taxon>
        <taxon>Araneoidea</taxon>
        <taxon>Nephilidae</taxon>
        <taxon>Trichonephila</taxon>
    </lineage>
</organism>
<dbReference type="PANTHER" id="PTHR10218">
    <property type="entry name" value="GTP-BINDING PROTEIN ALPHA SUBUNIT"/>
    <property type="match status" value="1"/>
</dbReference>
<name>A0A8X6IME8_TRICU</name>
<dbReference type="Pfam" id="PF00503">
    <property type="entry name" value="G-alpha"/>
    <property type="match status" value="1"/>
</dbReference>
<sequence length="80" mass="9215">MACCMTSDPNRRHSRTLDKEISQRMKDYKKIVKFLLLGAGESGKSTIIKQMKFCILEVSVTVKEKEKILDVKRNILEAIK</sequence>
<dbReference type="AlphaFoldDB" id="A0A8X6IME8"/>
<gene>
    <name evidence="6" type="primary">GNAS_1</name>
    <name evidence="6" type="ORF">TNCT_196151</name>
</gene>
<keyword evidence="5" id="KW-0479">Metal-binding</keyword>
<feature type="binding site" evidence="4">
    <location>
        <begin position="41"/>
        <end position="46"/>
    </location>
    <ligand>
        <name>GTP</name>
        <dbReference type="ChEBI" id="CHEBI:37565"/>
    </ligand>
</feature>
<dbReference type="SUPFAM" id="SSF52540">
    <property type="entry name" value="P-loop containing nucleoside triphosphate hydrolases"/>
    <property type="match status" value="1"/>
</dbReference>
<keyword evidence="3" id="KW-0807">Transducer</keyword>
<dbReference type="PANTHER" id="PTHR10218:SF212">
    <property type="entry name" value="G PROTEIN ALPHA S SUBUNIT"/>
    <property type="match status" value="1"/>
</dbReference>